<proteinExistence type="predicted"/>
<keyword evidence="8" id="KW-1185">Reference proteome</keyword>
<evidence type="ECO:0000313" key="8">
    <source>
        <dbReference type="Proteomes" id="UP000664073"/>
    </source>
</evidence>
<reference evidence="7" key="1">
    <citation type="submission" date="2021-03" db="EMBL/GenBank/DDBJ databases">
        <title>The complete genome sequence of Acetobacter sp. TBRC 12339.</title>
        <authorList>
            <person name="Charoenyingcharoen P."/>
            <person name="Yukphan P."/>
        </authorList>
    </citation>
    <scope>NUCLEOTIDE SEQUENCE</scope>
    <source>
        <strain evidence="7">TBRC 12339</strain>
    </source>
</reference>
<comment type="caution">
    <text evidence="7">The sequence shown here is derived from an EMBL/GenBank/DDBJ whole genome shotgun (WGS) entry which is preliminary data.</text>
</comment>
<evidence type="ECO:0000256" key="6">
    <source>
        <dbReference type="ARBA" id="ARBA00023315"/>
    </source>
</evidence>
<protein>
    <submittedName>
        <fullName evidence="7">Acyltransferase</fullName>
    </submittedName>
</protein>
<keyword evidence="5" id="KW-0472">Membrane</keyword>
<evidence type="ECO:0000256" key="1">
    <source>
        <dbReference type="ARBA" id="ARBA00004533"/>
    </source>
</evidence>
<dbReference type="CDD" id="cd07984">
    <property type="entry name" value="LPLAT_LABLAT-like"/>
    <property type="match status" value="1"/>
</dbReference>
<organism evidence="7 8">
    <name type="scientific">Acetobacter garciniae</name>
    <dbReference type="NCBI Taxonomy" id="2817435"/>
    <lineage>
        <taxon>Bacteria</taxon>
        <taxon>Pseudomonadati</taxon>
        <taxon>Pseudomonadota</taxon>
        <taxon>Alphaproteobacteria</taxon>
        <taxon>Acetobacterales</taxon>
        <taxon>Acetobacteraceae</taxon>
        <taxon>Acetobacter</taxon>
    </lineage>
</organism>
<keyword evidence="2" id="KW-1003">Cell membrane</keyword>
<evidence type="ECO:0000256" key="3">
    <source>
        <dbReference type="ARBA" id="ARBA00022519"/>
    </source>
</evidence>
<dbReference type="InterPro" id="IPR004960">
    <property type="entry name" value="LipA_acyltrans"/>
</dbReference>
<name>A0A939HI20_9PROT</name>
<accession>A0A939HI20</accession>
<dbReference type="EMBL" id="JAFVMH010000002">
    <property type="protein sequence ID" value="MBO1324793.1"/>
    <property type="molecule type" value="Genomic_DNA"/>
</dbReference>
<dbReference type="GO" id="GO:0005886">
    <property type="term" value="C:plasma membrane"/>
    <property type="evidence" value="ECO:0007669"/>
    <property type="project" value="UniProtKB-SubCell"/>
</dbReference>
<dbReference type="AlphaFoldDB" id="A0A939HI20"/>
<keyword evidence="6 7" id="KW-0012">Acyltransferase</keyword>
<gene>
    <name evidence="7" type="ORF">J2D77_06460</name>
</gene>
<dbReference type="GO" id="GO:0009247">
    <property type="term" value="P:glycolipid biosynthetic process"/>
    <property type="evidence" value="ECO:0007669"/>
    <property type="project" value="UniProtKB-ARBA"/>
</dbReference>
<comment type="subcellular location">
    <subcellularLocation>
        <location evidence="1">Cell inner membrane</location>
    </subcellularLocation>
</comment>
<evidence type="ECO:0000256" key="4">
    <source>
        <dbReference type="ARBA" id="ARBA00022679"/>
    </source>
</evidence>
<keyword evidence="4" id="KW-0808">Transferase</keyword>
<evidence type="ECO:0000256" key="5">
    <source>
        <dbReference type="ARBA" id="ARBA00023136"/>
    </source>
</evidence>
<evidence type="ECO:0000313" key="7">
    <source>
        <dbReference type="EMBL" id="MBO1324793.1"/>
    </source>
</evidence>
<dbReference type="PANTHER" id="PTHR30606">
    <property type="entry name" value="LIPID A BIOSYNTHESIS LAUROYL ACYLTRANSFERASE"/>
    <property type="match status" value="1"/>
</dbReference>
<dbReference type="Proteomes" id="UP000664073">
    <property type="component" value="Unassembled WGS sequence"/>
</dbReference>
<dbReference type="GO" id="GO:0016746">
    <property type="term" value="F:acyltransferase activity"/>
    <property type="evidence" value="ECO:0007669"/>
    <property type="project" value="UniProtKB-KW"/>
</dbReference>
<keyword evidence="3" id="KW-0997">Cell inner membrane</keyword>
<dbReference type="Pfam" id="PF03279">
    <property type="entry name" value="Lip_A_acyltrans"/>
    <property type="match status" value="1"/>
</dbReference>
<dbReference type="PANTHER" id="PTHR30606:SF9">
    <property type="entry name" value="LIPID A BIOSYNTHESIS LAUROYLTRANSFERASE"/>
    <property type="match status" value="1"/>
</dbReference>
<dbReference type="RefSeq" id="WP_207845440.1">
    <property type="nucleotide sequence ID" value="NZ_JAFVMH010000002.1"/>
</dbReference>
<evidence type="ECO:0000256" key="2">
    <source>
        <dbReference type="ARBA" id="ARBA00022475"/>
    </source>
</evidence>
<sequence>MTARGETWLAPERGNHAVMAIMLRLAGLLGRRRLSRLIWPISLYYLLSDGTTRRGSRTYLRRVLGREPSWRLIWRHIHSYALMTLDRLFILDDKVASPPMSIRGTDAVVAALDQGRGCILLGAHIGSFDALRSVVRASPRQLSLKILMYRQHTGDATRLIEALDPGYESILITLGQPDTMLRVAESLQAGDIVAILGDRAHDMGRSLPVSVLGRDAPLPTGPFRIAAITGAPVVLFSGLRCADGHYDIRFESLVDRLELKGPRAGQAGELRLWMQRYADWMSDLCRRHPLSWYNLYDFWKERS</sequence>